<dbReference type="AlphaFoldDB" id="A0A841LX79"/>
<proteinExistence type="predicted"/>
<sequence>MNRWNDTHAEDLIGTIKDRADLYDYLVEATLRRQAISPAKNKLFDINVPRDMAHYRNDFLNATTPAELWYALAKLSNTRHDRHLSLEPVEGGLPLPAELQARMRFNHANKRADPAPRVGVELKTDFSSDQPFVFLSGYALNFEGNQNIEAGARLLKINGRSFADHVALTEPYFCYSTPHFYWYHMPNEIIRRTGLIPEWLQPATLALEFEDVNGTVQSLQLDYQPADHWQWADVPSPYSGFEQILDTPSFTLHTRADKDTIIIQWHGFGKSLTSDVDALMAYAQTNNLLGAHIIYDAKRSRGGDFGGYLLQHLSAHHIRINLGDLRLSDAIEGVIATVLGEDHAAIAEGNLNQAQLNATRWRRDWLLGTVRDDLKAGKEKTRAIPFKCAHQPENGSGILPPAPIHFTGKIVMLTVPYAGSHIDQVAAQLCDNKMCHHIGMPLGGFSKTWTHEEVLTFPRTGQKIASFAWSCGNTIRPNGEVLESNPAMPDTYFPITRNNHLTHHAEMVAMALEYFNRP</sequence>
<evidence type="ECO:0000313" key="1">
    <source>
        <dbReference type="EMBL" id="MBB6261946.1"/>
    </source>
</evidence>
<accession>A0A841LX79</accession>
<evidence type="ECO:0000313" key="2">
    <source>
        <dbReference type="Proteomes" id="UP000555393"/>
    </source>
</evidence>
<comment type="caution">
    <text evidence="1">The sequence shown here is derived from an EMBL/GenBank/DDBJ whole genome shotgun (WGS) entry which is preliminary data.</text>
</comment>
<keyword evidence="2" id="KW-1185">Reference proteome</keyword>
<evidence type="ECO:0008006" key="3">
    <source>
        <dbReference type="Google" id="ProtNLM"/>
    </source>
</evidence>
<dbReference type="Gene3D" id="3.90.226.10">
    <property type="entry name" value="2-enoyl-CoA Hydratase, Chain A, domain 1"/>
    <property type="match status" value="1"/>
</dbReference>
<protein>
    <recommendedName>
        <fullName evidence="3">Tail specific protease domain-containing protein</fullName>
    </recommendedName>
</protein>
<dbReference type="Proteomes" id="UP000555393">
    <property type="component" value="Unassembled WGS sequence"/>
</dbReference>
<dbReference type="EMBL" id="JACIIU010000014">
    <property type="protein sequence ID" value="MBB6261946.1"/>
    <property type="molecule type" value="Genomic_DNA"/>
</dbReference>
<dbReference type="RefSeq" id="WP_184223785.1">
    <property type="nucleotide sequence ID" value="NZ_JACIIU010000014.1"/>
</dbReference>
<organism evidence="1 2">
    <name type="scientific">Paenochrobactrum gallinarii</name>
    <dbReference type="NCBI Taxonomy" id="643673"/>
    <lineage>
        <taxon>Bacteria</taxon>
        <taxon>Pseudomonadati</taxon>
        <taxon>Pseudomonadota</taxon>
        <taxon>Alphaproteobacteria</taxon>
        <taxon>Hyphomicrobiales</taxon>
        <taxon>Brucellaceae</taxon>
        <taxon>Paenochrobactrum</taxon>
    </lineage>
</organism>
<reference evidence="1 2" key="1">
    <citation type="submission" date="2020-08" db="EMBL/GenBank/DDBJ databases">
        <title>Genomic Encyclopedia of Type Strains, Phase IV (KMG-IV): sequencing the most valuable type-strain genomes for metagenomic binning, comparative biology and taxonomic classification.</title>
        <authorList>
            <person name="Goeker M."/>
        </authorList>
    </citation>
    <scope>NUCLEOTIDE SEQUENCE [LARGE SCALE GENOMIC DNA]</scope>
    <source>
        <strain evidence="1 2">DSM 22336</strain>
    </source>
</reference>
<gene>
    <name evidence="1" type="ORF">FHS77_002513</name>
</gene>
<name>A0A841LX79_9HYPH</name>